<dbReference type="PROSITE" id="PS00086">
    <property type="entry name" value="CYTOCHROME_P450"/>
    <property type="match status" value="1"/>
</dbReference>
<evidence type="ECO:0000256" key="4">
    <source>
        <dbReference type="ARBA" id="ARBA00023004"/>
    </source>
</evidence>
<dbReference type="OMA" id="MATIHET"/>
<keyword evidence="2 5" id="KW-0479">Metal-binding</keyword>
<keyword evidence="6" id="KW-0503">Monooxygenase</keyword>
<dbReference type="GO" id="GO:0005506">
    <property type="term" value="F:iron ion binding"/>
    <property type="evidence" value="ECO:0007669"/>
    <property type="project" value="InterPro"/>
</dbReference>
<dbReference type="SUPFAM" id="SSF48264">
    <property type="entry name" value="Cytochrome P450"/>
    <property type="match status" value="1"/>
</dbReference>
<dbReference type="Proteomes" id="UP000075243">
    <property type="component" value="Chromosome 11"/>
</dbReference>
<dbReference type="PANTHER" id="PTHR47950:SF30">
    <property type="entry name" value="CYTOCHROME P450 FAMILY PROTEIN"/>
    <property type="match status" value="1"/>
</dbReference>
<dbReference type="OrthoDB" id="3705915at2759"/>
<reference evidence="7 8" key="1">
    <citation type="journal article" date="2012" name="Nat. Biotechnol.">
        <title>Draft genome sequence of pigeonpea (Cajanus cajan), an orphan legume crop of resource-poor farmers.</title>
        <authorList>
            <person name="Varshney R.K."/>
            <person name="Chen W."/>
            <person name="Li Y."/>
            <person name="Bharti A.K."/>
            <person name="Saxena R.K."/>
            <person name="Schlueter J.A."/>
            <person name="Donoghue M.T."/>
            <person name="Azam S."/>
            <person name="Fan G."/>
            <person name="Whaley A.M."/>
            <person name="Farmer A.D."/>
            <person name="Sheridan J."/>
            <person name="Iwata A."/>
            <person name="Tuteja R."/>
            <person name="Penmetsa R.V."/>
            <person name="Wu W."/>
            <person name="Upadhyaya H.D."/>
            <person name="Yang S.P."/>
            <person name="Shah T."/>
            <person name="Saxena K.B."/>
            <person name="Michael T."/>
            <person name="McCombie W.R."/>
            <person name="Yang B."/>
            <person name="Zhang G."/>
            <person name="Yang H."/>
            <person name="Wang J."/>
            <person name="Spillane C."/>
            <person name="Cook D.R."/>
            <person name="May G.D."/>
            <person name="Xu X."/>
            <person name="Jackson S.A."/>
        </authorList>
    </citation>
    <scope>NUCLEOTIDE SEQUENCE [LARGE SCALE GENOMIC DNA]</scope>
    <source>
        <strain evidence="8">cv. Asha</strain>
    </source>
</reference>
<dbReference type="Gramene" id="C.cajan_02387.t">
    <property type="protein sequence ID" value="C.cajan_02387.t"/>
    <property type="gene ID" value="C.cajan_02387"/>
</dbReference>
<sequence>MDYLSLLLLITLAWVSIHVLISIFKTIKSTKYPPGPFPFPIIGNILELGNQPHQALAKLSQIYGPIMTLKLGHTTTIVISSPQVTKEVLQKHDQTFANRSIADTIRALDHHVLSVAWMPPSTQWRSLRRVCATEVFSSYHLDNTKVLRQRKVQDLMDYVKEKCNKGEALDIGEASFTTVLNSISNTLFSMDLAHYSSYKSHEFKDIIWGIMEEAGRPNVVDYFPIFGALDPQGARRRMDGYFGKLIAFFDELLEERLRLRASKNESKVCNDVLDSVLELLLEDNSQITRPHVLHLFLDLFVAGIDTTSSAIEWAMAELLRNPEKLEKVRKELKGVLAKGEELEESHISKLPYLQAVVKESFRLHPPIPMLLPRKLQVDVELCGFMLPKSAQILINVWAMGRDSSIWTNPNQFTPERFMESDINFKGQDFELIPFGAGRRICPGLPLASRTIHVVLASLLYNYDWKLKDKQKPEDMDISESIGLTLHKAQPLLVIPIEA</sequence>
<dbReference type="GO" id="GO:0016705">
    <property type="term" value="F:oxidoreductase activity, acting on paired donors, with incorporation or reduction of molecular oxygen"/>
    <property type="evidence" value="ECO:0007669"/>
    <property type="project" value="InterPro"/>
</dbReference>
<keyword evidence="8" id="KW-1185">Reference proteome</keyword>
<dbReference type="GO" id="GO:0020037">
    <property type="term" value="F:heme binding"/>
    <property type="evidence" value="ECO:0007669"/>
    <property type="project" value="InterPro"/>
</dbReference>
<evidence type="ECO:0000256" key="3">
    <source>
        <dbReference type="ARBA" id="ARBA00023002"/>
    </source>
</evidence>
<dbReference type="GO" id="GO:0004497">
    <property type="term" value="F:monooxygenase activity"/>
    <property type="evidence" value="ECO:0007669"/>
    <property type="project" value="UniProtKB-KW"/>
</dbReference>
<evidence type="ECO:0000313" key="8">
    <source>
        <dbReference type="Proteomes" id="UP000075243"/>
    </source>
</evidence>
<dbReference type="FunFam" id="1.10.630.10:FF:000007">
    <property type="entry name" value="Cytochrome P450 76C4"/>
    <property type="match status" value="1"/>
</dbReference>
<gene>
    <name evidence="7" type="ORF">KK1_002449</name>
</gene>
<dbReference type="EMBL" id="CM003613">
    <property type="protein sequence ID" value="KYP56212.1"/>
    <property type="molecule type" value="Genomic_DNA"/>
</dbReference>
<keyword evidence="4 5" id="KW-0408">Iron</keyword>
<dbReference type="CDD" id="cd11073">
    <property type="entry name" value="CYP76-like"/>
    <property type="match status" value="1"/>
</dbReference>
<dbReference type="InterPro" id="IPR017972">
    <property type="entry name" value="Cyt_P450_CS"/>
</dbReference>
<comment type="cofactor">
    <cofactor evidence="5">
        <name>heme</name>
        <dbReference type="ChEBI" id="CHEBI:30413"/>
    </cofactor>
</comment>
<comment type="similarity">
    <text evidence="1 6">Belongs to the cytochrome P450 family.</text>
</comment>
<dbReference type="InterPro" id="IPR036396">
    <property type="entry name" value="Cyt_P450_sf"/>
</dbReference>
<dbReference type="InterPro" id="IPR001128">
    <property type="entry name" value="Cyt_P450"/>
</dbReference>
<evidence type="ECO:0000256" key="5">
    <source>
        <dbReference type="PIRSR" id="PIRSR602401-1"/>
    </source>
</evidence>
<dbReference type="Gene3D" id="1.10.630.10">
    <property type="entry name" value="Cytochrome P450"/>
    <property type="match status" value="1"/>
</dbReference>
<accession>A0A151SNA1</accession>
<protein>
    <submittedName>
        <fullName evidence="7">Cytochrome P450 76C4</fullName>
    </submittedName>
</protein>
<dbReference type="Pfam" id="PF00067">
    <property type="entry name" value="p450"/>
    <property type="match status" value="1"/>
</dbReference>
<evidence type="ECO:0000256" key="6">
    <source>
        <dbReference type="RuleBase" id="RU000461"/>
    </source>
</evidence>
<keyword evidence="3 6" id="KW-0560">Oxidoreductase</keyword>
<dbReference type="AlphaFoldDB" id="A0A151SNA1"/>
<proteinExistence type="inferred from homology"/>
<evidence type="ECO:0000313" key="7">
    <source>
        <dbReference type="EMBL" id="KYP56212.1"/>
    </source>
</evidence>
<evidence type="ECO:0000256" key="2">
    <source>
        <dbReference type="ARBA" id="ARBA00022723"/>
    </source>
</evidence>
<organism evidence="7 8">
    <name type="scientific">Cajanus cajan</name>
    <name type="common">Pigeon pea</name>
    <name type="synonym">Cajanus indicus</name>
    <dbReference type="NCBI Taxonomy" id="3821"/>
    <lineage>
        <taxon>Eukaryota</taxon>
        <taxon>Viridiplantae</taxon>
        <taxon>Streptophyta</taxon>
        <taxon>Embryophyta</taxon>
        <taxon>Tracheophyta</taxon>
        <taxon>Spermatophyta</taxon>
        <taxon>Magnoliopsida</taxon>
        <taxon>eudicotyledons</taxon>
        <taxon>Gunneridae</taxon>
        <taxon>Pentapetalae</taxon>
        <taxon>rosids</taxon>
        <taxon>fabids</taxon>
        <taxon>Fabales</taxon>
        <taxon>Fabaceae</taxon>
        <taxon>Papilionoideae</taxon>
        <taxon>50 kb inversion clade</taxon>
        <taxon>NPAAA clade</taxon>
        <taxon>indigoferoid/millettioid clade</taxon>
        <taxon>Phaseoleae</taxon>
        <taxon>Cajanus</taxon>
    </lineage>
</organism>
<feature type="binding site" description="axial binding residue" evidence="5">
    <location>
        <position position="441"/>
    </location>
    <ligand>
        <name>heme</name>
        <dbReference type="ChEBI" id="CHEBI:30413"/>
    </ligand>
    <ligandPart>
        <name>Fe</name>
        <dbReference type="ChEBI" id="CHEBI:18248"/>
    </ligandPart>
</feature>
<evidence type="ECO:0000256" key="1">
    <source>
        <dbReference type="ARBA" id="ARBA00010617"/>
    </source>
</evidence>
<dbReference type="STRING" id="3821.A0A151SNA1"/>
<dbReference type="PANTHER" id="PTHR47950">
    <property type="entry name" value="CYTOCHROME P450, FAMILY 76, SUBFAMILY C, POLYPEPTIDE 5-RELATED"/>
    <property type="match status" value="1"/>
</dbReference>
<dbReference type="PRINTS" id="PR00385">
    <property type="entry name" value="P450"/>
</dbReference>
<dbReference type="PRINTS" id="PR00463">
    <property type="entry name" value="EP450I"/>
</dbReference>
<keyword evidence="5 6" id="KW-0349">Heme</keyword>
<name>A0A151SNA1_CAJCA</name>
<dbReference type="InterPro" id="IPR002401">
    <property type="entry name" value="Cyt_P450_E_grp-I"/>
</dbReference>